<sequence length="263" mass="30003">MQSENDWNGIQYSIVFQAIHFDFGNIVRLLSIAIAMTSRNSMDISATFFDGVEIKEEVPDPQNPCQNPHCIQQNTIISSILNICSTILQEQTHMKSDLNLVLQKLDSLQGQGACSNKQRDLDILRTQFPIKRVAGIEGLDKELENPEIRKMFCKKISSIGGYNLESFLLNVSRQLFHDKLLSKYSLCGKKGKNSFKTLDNILHALMDGINMHPNFNVTLQNVHEFYGRYLRNAPSRLKKNAMKNRKGSLPDKILETIKLEKMK</sequence>
<dbReference type="EnsemblMetazoa" id="MESCA001230-RA">
    <property type="protein sequence ID" value="MESCA001230-PA"/>
    <property type="gene ID" value="MESCA001230"/>
</dbReference>
<reference evidence="2" key="2">
    <citation type="submission" date="2015-06" db="UniProtKB">
        <authorList>
            <consortium name="EnsemblMetazoa"/>
        </authorList>
    </citation>
    <scope>IDENTIFICATION</scope>
</reference>
<protein>
    <recommendedName>
        <fullName evidence="1">DUF4806 domain-containing protein</fullName>
    </recommendedName>
</protein>
<dbReference type="AlphaFoldDB" id="T1GD49"/>
<accession>T1GD49</accession>
<feature type="domain" description="DUF4806" evidence="1">
    <location>
        <begin position="127"/>
        <end position="206"/>
    </location>
</feature>
<dbReference type="Pfam" id="PF16064">
    <property type="entry name" value="DUF4806"/>
    <property type="match status" value="1"/>
</dbReference>
<evidence type="ECO:0000259" key="1">
    <source>
        <dbReference type="Pfam" id="PF16064"/>
    </source>
</evidence>
<keyword evidence="3" id="KW-1185">Reference proteome</keyword>
<reference evidence="3" key="1">
    <citation type="submission" date="2013-02" db="EMBL/GenBank/DDBJ databases">
        <authorList>
            <person name="Hughes D."/>
        </authorList>
    </citation>
    <scope>NUCLEOTIDE SEQUENCE</scope>
    <source>
        <strain>Durham</strain>
        <strain evidence="3">NC isolate 2 -- Noor lab</strain>
    </source>
</reference>
<dbReference type="Proteomes" id="UP000015102">
    <property type="component" value="Unassembled WGS sequence"/>
</dbReference>
<evidence type="ECO:0000313" key="3">
    <source>
        <dbReference type="Proteomes" id="UP000015102"/>
    </source>
</evidence>
<dbReference type="EMBL" id="CAQQ02159899">
    <property type="status" value="NOT_ANNOTATED_CDS"/>
    <property type="molecule type" value="Genomic_DNA"/>
</dbReference>
<organism evidence="2 3">
    <name type="scientific">Megaselia scalaris</name>
    <name type="common">Humpbacked fly</name>
    <name type="synonym">Phora scalaris</name>
    <dbReference type="NCBI Taxonomy" id="36166"/>
    <lineage>
        <taxon>Eukaryota</taxon>
        <taxon>Metazoa</taxon>
        <taxon>Ecdysozoa</taxon>
        <taxon>Arthropoda</taxon>
        <taxon>Hexapoda</taxon>
        <taxon>Insecta</taxon>
        <taxon>Pterygota</taxon>
        <taxon>Neoptera</taxon>
        <taxon>Endopterygota</taxon>
        <taxon>Diptera</taxon>
        <taxon>Brachycera</taxon>
        <taxon>Muscomorpha</taxon>
        <taxon>Platypezoidea</taxon>
        <taxon>Phoridae</taxon>
        <taxon>Megaseliini</taxon>
        <taxon>Megaselia</taxon>
    </lineage>
</organism>
<proteinExistence type="predicted"/>
<evidence type="ECO:0000313" key="2">
    <source>
        <dbReference type="EnsemblMetazoa" id="MESCA001230-PA"/>
    </source>
</evidence>
<name>T1GD49_MEGSC</name>
<dbReference type="InterPro" id="IPR032071">
    <property type="entry name" value="DUF4806"/>
</dbReference>
<dbReference type="HOGENOM" id="CLU_1058812_0_0_1"/>